<dbReference type="AlphaFoldDB" id="A0A0E3UPN4"/>
<protein>
    <recommendedName>
        <fullName evidence="1">Cyclic di-GMP receptor atypical PilZ domain-containing protein</fullName>
    </recommendedName>
</protein>
<keyword evidence="3" id="KW-1185">Reference proteome</keyword>
<feature type="domain" description="Cyclic di-GMP receptor atypical PilZ" evidence="1">
    <location>
        <begin position="47"/>
        <end position="191"/>
    </location>
</feature>
<gene>
    <name evidence="2" type="ORF">WQ53_15660</name>
</gene>
<dbReference type="InterPro" id="IPR031800">
    <property type="entry name" value="PilZ_atypical"/>
</dbReference>
<organism evidence="2 3">
    <name type="scientific">Pseudoxanthomonas suwonensis</name>
    <dbReference type="NCBI Taxonomy" id="314722"/>
    <lineage>
        <taxon>Bacteria</taxon>
        <taxon>Pseudomonadati</taxon>
        <taxon>Pseudomonadota</taxon>
        <taxon>Gammaproteobacteria</taxon>
        <taxon>Lysobacterales</taxon>
        <taxon>Lysobacteraceae</taxon>
        <taxon>Pseudoxanthomonas</taxon>
    </lineage>
</organism>
<reference evidence="2 3" key="1">
    <citation type="journal article" date="2015" name="Genome Announc.">
        <title>Complete Genome Sequence of Pseudoxanthomonas suwonensis Strain J1, a Cellulose-Degrading Bacterium Isolated from Leaf- and Wood-Enriched Soil.</title>
        <authorList>
            <person name="Hou L."/>
            <person name="Jiang J."/>
            <person name="Xu Z."/>
            <person name="Zhou Y."/>
            <person name="Leung F.C."/>
        </authorList>
    </citation>
    <scope>NUCLEOTIDE SEQUENCE [LARGE SCALE GENOMIC DNA]</scope>
    <source>
        <strain evidence="2 3">J1</strain>
    </source>
</reference>
<name>A0A0E3UPN4_9GAMM</name>
<accession>A0A0E3UPN4</accession>
<dbReference type="OrthoDB" id="9151696at2"/>
<dbReference type="RefSeq" id="WP_052633614.1">
    <property type="nucleotide sequence ID" value="NZ_CP011144.1"/>
</dbReference>
<dbReference type="EMBL" id="CP011144">
    <property type="protein sequence ID" value="AKC87990.1"/>
    <property type="molecule type" value="Genomic_DNA"/>
</dbReference>
<dbReference type="KEGG" id="psuw:WQ53_15660"/>
<evidence type="ECO:0000313" key="2">
    <source>
        <dbReference type="EMBL" id="AKC87990.1"/>
    </source>
</evidence>
<sequence>MNPAWPRAAQAAEAGLFEETLSCEAVLPACFIPDGGHGRLPQAETLLRGLAQVEDLRSDETGEEKRGELPLLAQRMDAKLDLMLVLLGRLVRQSERPLPPRPLRWSARGLRLRLDADTAAPATDTAGTLRLQPSDWLPDELELPAIVAASAAEAGGHWLWLRFPALPAGLEEALERHLFRMHRRQVADARRR</sequence>
<dbReference type="Pfam" id="PF16823">
    <property type="entry name" value="tPilZ"/>
    <property type="match status" value="1"/>
</dbReference>
<dbReference type="PATRIC" id="fig|314722.6.peg.3390"/>
<proteinExistence type="predicted"/>
<evidence type="ECO:0000313" key="3">
    <source>
        <dbReference type="Proteomes" id="UP000033067"/>
    </source>
</evidence>
<dbReference type="Proteomes" id="UP000033067">
    <property type="component" value="Chromosome"/>
</dbReference>
<evidence type="ECO:0000259" key="1">
    <source>
        <dbReference type="Pfam" id="PF16823"/>
    </source>
</evidence>